<comment type="caution">
    <text evidence="1">The sequence shown here is derived from an EMBL/GenBank/DDBJ whole genome shotgun (WGS) entry which is preliminary data.</text>
</comment>
<keyword evidence="2" id="KW-1185">Reference proteome</keyword>
<gene>
    <name evidence="1" type="ORF">L3Q82_023323</name>
</gene>
<reference evidence="1" key="1">
    <citation type="submission" date="2022-04" db="EMBL/GenBank/DDBJ databases">
        <title>Jade perch genome.</title>
        <authorList>
            <person name="Chao B."/>
        </authorList>
    </citation>
    <scope>NUCLEOTIDE SEQUENCE</scope>
    <source>
        <strain evidence="1">CB-2022</strain>
    </source>
</reference>
<proteinExistence type="predicted"/>
<evidence type="ECO:0000313" key="1">
    <source>
        <dbReference type="EMBL" id="KAI3372873.1"/>
    </source>
</evidence>
<dbReference type="EMBL" id="CM041535">
    <property type="protein sequence ID" value="KAI3372873.1"/>
    <property type="molecule type" value="Genomic_DNA"/>
</dbReference>
<dbReference type="Proteomes" id="UP000831701">
    <property type="component" value="Chromosome 5"/>
</dbReference>
<evidence type="ECO:0000313" key="2">
    <source>
        <dbReference type="Proteomes" id="UP000831701"/>
    </source>
</evidence>
<protein>
    <submittedName>
        <fullName evidence="1">Uncharacterized protein</fullName>
    </submittedName>
</protein>
<accession>A0ACB8WYG8</accession>
<sequence>EMIEGGITSRMSGIIENAGHHPSPQDYRLLTTDPSQLREEDLPGDLQSLSWLTSVDVPRLQQMADSRGHSNGPSPGSLLEQQTAQLSNMTMTAGQGSMLHLQSNMQHSPLGISIINTHSGSASLVAGSLPTGPGRAQPEMATWACLPVGSPPAGRSMRGRCNVVWVAVVAGASTTQSLEKTHSGNRDMECHLAGEGRSLSSSAGAAASWCGLAYSSQLSCHVLEFTPVNERVASLRAFGLGIGLLLLFVPLRAEQQYRVPGLLGVPGRVLDIHGLSITNTMFESWHKGVHQCTWHQDTLGRRSMIDFVVVSSDLRPYVLDTRVKRGAELVNRSPPGGELDPLAEEEVGQTWQTQTYCEGLLGTSGRALCQGGLQLPPPEELLTDSEGGLGPLSPSGLCSLPPLSIDALAVQSCGRKVSGACRGGNPIPNPVVDTGSKGCRQAEEGVLSRTMLACGTPDAELTGTGRPSKPQARTVLEAKTRVWEEFEGGSSTLPTHCLQCRGGELLTSTEDIVGRWKKYSLRGSPQSHRPCLPFMQAPRWQGAGGVDEIRPEYLKSLDVVGLSWLTRLCNIAWRLGTVPLEWQTGVVVPLFKKGDRRVCSNYRGITLLSLPGKVYARVLERRIRPIVDPLGFRRNNAVFVPVVEHWTSSIPSAGCLRVYGSLPNQSTCALWIWRRHSTVSLVVFCGGSAPCEYGVRGPLLRAVRSLYDRSRSLVRIAGRPSACAGAVCSRAKCEAAGMRISTSKSVRPWFSTGKGWRALSPGEWRGPASSGGVQFRMPPGRLPREVFQACPTGRRPWGRPRTRWRDYVSRLAWERLGIPPEELEEVSGVREVWASLLRLCCLRDPVPMSPFSMNGLPSPGYQCPTSVYQPTPQQVYSLTQTGQQCSTGGLYSNVSFNNQSLFTQPRLAPQDQELQPKSFPKPIYSYSCLIAMALKNSKTGSLPVSEIYSFMKEHFPYFKTAPDGWKNSVRHNLSLNKCFEKVENKTSSSSRKGCLWALNPAKIDKMEEEMQKWKRKDLPAIRRSMANPDELDKLITDRPENCRRKALEPGMTRLPGCPTSLPLPVPAQMQPQPIVTLSLPCLPMHQHHQLQAQLQAQARLGPMSPAPAQTPPLHTVPDLSHSPLTQQSSKPPDDFYSMHGDTHTEVDALDPSIMDFALQGNLWEEMKDDSFNLDALGTFSNSPLRLSDCDLGTVNLPPVSAGANLPLSDVQVTGHYTSYTSQDPLSSQYMVAPANSKPIALL</sequence>
<organism evidence="1 2">
    <name type="scientific">Scortum barcoo</name>
    <name type="common">barcoo grunter</name>
    <dbReference type="NCBI Taxonomy" id="214431"/>
    <lineage>
        <taxon>Eukaryota</taxon>
        <taxon>Metazoa</taxon>
        <taxon>Chordata</taxon>
        <taxon>Craniata</taxon>
        <taxon>Vertebrata</taxon>
        <taxon>Euteleostomi</taxon>
        <taxon>Actinopterygii</taxon>
        <taxon>Neopterygii</taxon>
        <taxon>Teleostei</taxon>
        <taxon>Neoteleostei</taxon>
        <taxon>Acanthomorphata</taxon>
        <taxon>Eupercaria</taxon>
        <taxon>Centrarchiformes</taxon>
        <taxon>Terapontoidei</taxon>
        <taxon>Terapontidae</taxon>
        <taxon>Scortum</taxon>
    </lineage>
</organism>
<name>A0ACB8WYG8_9TELE</name>
<feature type="non-terminal residue" evidence="1">
    <location>
        <position position="1"/>
    </location>
</feature>